<protein>
    <recommendedName>
        <fullName evidence="7">Radical SAM core domain-containing protein</fullName>
    </recommendedName>
</protein>
<dbReference type="Proteomes" id="UP000184442">
    <property type="component" value="Unassembled WGS sequence"/>
</dbReference>
<dbReference type="OrthoDB" id="9808591at2"/>
<evidence type="ECO:0000313" key="9">
    <source>
        <dbReference type="Proteomes" id="UP000184442"/>
    </source>
</evidence>
<keyword evidence="6" id="KW-0411">Iron-sulfur</keyword>
<dbReference type="PANTHER" id="PTHR43787:SF3">
    <property type="entry name" value="ARYLSULFATASE REGULATORY PROTEIN"/>
    <property type="match status" value="1"/>
</dbReference>
<dbReference type="InterPro" id="IPR007197">
    <property type="entry name" value="rSAM"/>
</dbReference>
<dbReference type="SUPFAM" id="SSF102114">
    <property type="entry name" value="Radical SAM enzymes"/>
    <property type="match status" value="1"/>
</dbReference>
<feature type="domain" description="Radical SAM core" evidence="7">
    <location>
        <begin position="87"/>
        <end position="317"/>
    </location>
</feature>
<dbReference type="PANTHER" id="PTHR43787">
    <property type="entry name" value="FEMO COFACTOR BIOSYNTHESIS PROTEIN NIFB-RELATED"/>
    <property type="match status" value="1"/>
</dbReference>
<dbReference type="UniPathway" id="UPA00782"/>
<evidence type="ECO:0000256" key="6">
    <source>
        <dbReference type="ARBA" id="ARBA00023014"/>
    </source>
</evidence>
<keyword evidence="9" id="KW-1185">Reference proteome</keyword>
<evidence type="ECO:0000256" key="2">
    <source>
        <dbReference type="ARBA" id="ARBA00022485"/>
    </source>
</evidence>
<dbReference type="PROSITE" id="PS51918">
    <property type="entry name" value="RADICAL_SAM"/>
    <property type="match status" value="1"/>
</dbReference>
<organism evidence="8 9">
    <name type="scientific">Lutispora thermophila DSM 19022</name>
    <dbReference type="NCBI Taxonomy" id="1122184"/>
    <lineage>
        <taxon>Bacteria</taxon>
        <taxon>Bacillati</taxon>
        <taxon>Bacillota</taxon>
        <taxon>Clostridia</taxon>
        <taxon>Lutisporales</taxon>
        <taxon>Lutisporaceae</taxon>
        <taxon>Lutispora</taxon>
    </lineage>
</organism>
<dbReference type="SFLD" id="SFLDG01067">
    <property type="entry name" value="SPASM/twitch_domain_containing"/>
    <property type="match status" value="1"/>
</dbReference>
<dbReference type="EMBL" id="FQZS01000037">
    <property type="protein sequence ID" value="SHJ36962.1"/>
    <property type="molecule type" value="Genomic_DNA"/>
</dbReference>
<keyword evidence="5" id="KW-0408">Iron</keyword>
<dbReference type="GO" id="GO:0046872">
    <property type="term" value="F:metal ion binding"/>
    <property type="evidence" value="ECO:0007669"/>
    <property type="project" value="UniProtKB-KW"/>
</dbReference>
<dbReference type="STRING" id="1122184.SAMN02745176_03364"/>
<dbReference type="Pfam" id="PF04055">
    <property type="entry name" value="Radical_SAM"/>
    <property type="match status" value="1"/>
</dbReference>
<dbReference type="GO" id="GO:0051539">
    <property type="term" value="F:4 iron, 4 sulfur cluster binding"/>
    <property type="evidence" value="ECO:0007669"/>
    <property type="project" value="UniProtKB-KW"/>
</dbReference>
<evidence type="ECO:0000256" key="5">
    <source>
        <dbReference type="ARBA" id="ARBA00023004"/>
    </source>
</evidence>
<dbReference type="Gene3D" id="3.20.20.70">
    <property type="entry name" value="Aldolase class I"/>
    <property type="match status" value="1"/>
</dbReference>
<reference evidence="8 9" key="1">
    <citation type="submission" date="2016-11" db="EMBL/GenBank/DDBJ databases">
        <authorList>
            <person name="Jaros S."/>
            <person name="Januszkiewicz K."/>
            <person name="Wedrychowicz H."/>
        </authorList>
    </citation>
    <scope>NUCLEOTIDE SEQUENCE [LARGE SCALE GENOMIC DNA]</scope>
    <source>
        <strain evidence="8 9">DSM 19022</strain>
    </source>
</reference>
<dbReference type="CDD" id="cd01335">
    <property type="entry name" value="Radical_SAM"/>
    <property type="match status" value="1"/>
</dbReference>
<keyword evidence="3" id="KW-0949">S-adenosyl-L-methionine</keyword>
<comment type="cofactor">
    <cofactor evidence="1">
        <name>[4Fe-4S] cluster</name>
        <dbReference type="ChEBI" id="CHEBI:49883"/>
    </cofactor>
</comment>
<keyword evidence="2" id="KW-0004">4Fe-4S</keyword>
<sequence>MSKFKLSKYNIITELNNGDLIISNFLYNKFLVIESELQDEFLKIINNCCKFTDSLIFKTLYEYNFIIDKDIDEYKFYTYKLLKEIYSTDRLELTIVPTQSCNFRCRYCYQEHDVSEISDIVLQDIVSFIRKNIKKYRSLYISWFGGEPLLQFNKIKLIMKEAKNICKENNVPIVGGITTNGYLLDEFVFAELLKHNIYDYQVTIDGLKETHNFQRPLKDGSETFDKIINNILKIKQSINRKFNFVIRINISNEILNNIDEYINFISKIISDDKRFSILWHRIQDYGGNEIKLNHNMIVEDVNIDKIVFDKGLENGIKTYSEVTQPKTFMCEACKKNSYIINYDGIIYKCTNAINKREKLADSSIGILKDGEMYINEKKEMMWILQENIESECGDCLMLPVCCHAICPNKLKLKKTKECKYNPNVANSMVKSIFKENKMDTLSHILEKCKQ</sequence>
<evidence type="ECO:0000313" key="8">
    <source>
        <dbReference type="EMBL" id="SHJ36962.1"/>
    </source>
</evidence>
<evidence type="ECO:0000256" key="1">
    <source>
        <dbReference type="ARBA" id="ARBA00001966"/>
    </source>
</evidence>
<dbReference type="SFLD" id="SFLDS00029">
    <property type="entry name" value="Radical_SAM"/>
    <property type="match status" value="1"/>
</dbReference>
<dbReference type="AlphaFoldDB" id="A0A1M6IRA5"/>
<name>A0A1M6IRA5_9FIRM</name>
<evidence type="ECO:0000256" key="3">
    <source>
        <dbReference type="ARBA" id="ARBA00022691"/>
    </source>
</evidence>
<dbReference type="GO" id="GO:0003824">
    <property type="term" value="F:catalytic activity"/>
    <property type="evidence" value="ECO:0007669"/>
    <property type="project" value="InterPro"/>
</dbReference>
<proteinExistence type="predicted"/>
<keyword evidence="4" id="KW-0479">Metal-binding</keyword>
<dbReference type="InterPro" id="IPR013785">
    <property type="entry name" value="Aldolase_TIM"/>
</dbReference>
<accession>A0A1M6IRA5</accession>
<dbReference type="InterPro" id="IPR058240">
    <property type="entry name" value="rSAM_sf"/>
</dbReference>
<evidence type="ECO:0000256" key="4">
    <source>
        <dbReference type="ARBA" id="ARBA00022723"/>
    </source>
</evidence>
<gene>
    <name evidence="8" type="ORF">SAMN02745176_03364</name>
</gene>
<evidence type="ECO:0000259" key="7">
    <source>
        <dbReference type="PROSITE" id="PS51918"/>
    </source>
</evidence>